<dbReference type="AlphaFoldDB" id="A0A449BX78"/>
<evidence type="ECO:0000313" key="2">
    <source>
        <dbReference type="EMBL" id="VEV58076.1"/>
    </source>
</evidence>
<feature type="chain" id="PRO_5019340901" evidence="1">
    <location>
        <begin position="26"/>
        <end position="306"/>
    </location>
</feature>
<protein>
    <submittedName>
        <fullName evidence="2">Fam-a protein</fullName>
    </submittedName>
</protein>
<dbReference type="VEuPathDB" id="PlasmoDB:PVVCY_1300100"/>
<evidence type="ECO:0000313" key="3">
    <source>
        <dbReference type="Proteomes" id="UP000290582"/>
    </source>
</evidence>
<dbReference type="SUPFAM" id="SSF55961">
    <property type="entry name" value="Bet v1-like"/>
    <property type="match status" value="1"/>
</dbReference>
<dbReference type="InterPro" id="IPR006486">
    <property type="entry name" value="PYST_A"/>
</dbReference>
<dbReference type="GeneID" id="59893136"/>
<sequence length="306" mass="35428">MNKFYIQIALFILSIFAYANNEALAADPDLKKVTQKVPKKFNTIRSRGCYLSSEEIYEKCKYLSCRSRNPTRVINIMNDAVKQLEYYATTKDGYEPYLKNPNDKTSYYVKKFDNQTNIDKIQYTITGSDKYDETVDTLWDSGVPNIFNEDVPKILHMYGPNLLVIRERFKSMHEGRDKYFYALVTKVEISKCKTIIAMTSINGIDNIPSKKYNNPIIKKASLFNIYMKSKDDIKKESLLNTSTKPKDDIKKESLLNTSTKLKDDIKSGKLEQIFVNLAGYLIEKKRNNVEVTYIESIQGYSSIEQK</sequence>
<dbReference type="NCBIfam" id="TIGR01599">
    <property type="entry name" value="PYST-A"/>
    <property type="match status" value="1"/>
</dbReference>
<keyword evidence="1" id="KW-0732">Signal</keyword>
<organism evidence="2 3">
    <name type="scientific">Plasmodium vinckei vinckei</name>
    <dbReference type="NCBI Taxonomy" id="54757"/>
    <lineage>
        <taxon>Eukaryota</taxon>
        <taxon>Sar</taxon>
        <taxon>Alveolata</taxon>
        <taxon>Apicomplexa</taxon>
        <taxon>Aconoidasida</taxon>
        <taxon>Haemosporida</taxon>
        <taxon>Plasmodiidae</taxon>
        <taxon>Plasmodium</taxon>
        <taxon>Plasmodium (Vinckeia)</taxon>
    </lineage>
</organism>
<reference evidence="2 3" key="1">
    <citation type="submission" date="2019-01" db="EMBL/GenBank/DDBJ databases">
        <authorList>
            <person name="Ramaprasad A."/>
        </authorList>
    </citation>
    <scope>NUCLEOTIDE SEQUENCE [LARGE SCALE GENOMIC DNA]</scope>
</reference>
<dbReference type="RefSeq" id="XP_037490755.1">
    <property type="nucleotide sequence ID" value="XM_037634697.1"/>
</dbReference>
<proteinExistence type="predicted"/>
<dbReference type="KEGG" id="pvv:PVVCY_1300100"/>
<name>A0A449BX78_PLAVN</name>
<accession>A0A449BX78</accession>
<feature type="signal peptide" evidence="1">
    <location>
        <begin position="1"/>
        <end position="25"/>
    </location>
</feature>
<dbReference type="EMBL" id="LR215069">
    <property type="protein sequence ID" value="VEV58076.1"/>
    <property type="molecule type" value="Genomic_DNA"/>
</dbReference>
<dbReference type="Proteomes" id="UP000290582">
    <property type="component" value="Chromosome PVVCY_13"/>
</dbReference>
<evidence type="ECO:0000256" key="1">
    <source>
        <dbReference type="SAM" id="SignalP"/>
    </source>
</evidence>
<gene>
    <name evidence="2" type="ORF">PVVCY_1300100</name>
</gene>